<evidence type="ECO:0000256" key="5">
    <source>
        <dbReference type="ARBA" id="ARBA00022900"/>
    </source>
</evidence>
<dbReference type="InterPro" id="IPR023549">
    <property type="entry name" value="Subtilisin_inhibitor"/>
</dbReference>
<evidence type="ECO:0000256" key="4">
    <source>
        <dbReference type="ARBA" id="ARBA00022690"/>
    </source>
</evidence>
<feature type="region of interest" description="Disordered" evidence="7">
    <location>
        <begin position="40"/>
        <end position="103"/>
    </location>
</feature>
<gene>
    <name evidence="9" type="ORF">HDA32_005934</name>
</gene>
<evidence type="ECO:0000256" key="7">
    <source>
        <dbReference type="SAM" id="MobiDB-lite"/>
    </source>
</evidence>
<keyword evidence="4" id="KW-0646">Protease inhibitor</keyword>
<evidence type="ECO:0000259" key="8">
    <source>
        <dbReference type="Pfam" id="PF00720"/>
    </source>
</evidence>
<evidence type="ECO:0000256" key="3">
    <source>
        <dbReference type="ARBA" id="ARBA00022525"/>
    </source>
</evidence>
<dbReference type="InterPro" id="IPR020054">
    <property type="entry name" value="Prot_inh_SSI_I16_CS"/>
</dbReference>
<keyword evidence="10" id="KW-1185">Reference proteome</keyword>
<dbReference type="RefSeq" id="WP_312863381.1">
    <property type="nucleotide sequence ID" value="NZ_BAAAYY010000005.1"/>
</dbReference>
<dbReference type="Proteomes" id="UP000589036">
    <property type="component" value="Unassembled WGS sequence"/>
</dbReference>
<keyword evidence="3" id="KW-0964">Secreted</keyword>
<dbReference type="EMBL" id="JACCCC010000001">
    <property type="protein sequence ID" value="NYE50814.1"/>
    <property type="molecule type" value="Genomic_DNA"/>
</dbReference>
<keyword evidence="5" id="KW-0722">Serine protease inhibitor</keyword>
<proteinExistence type="inferred from homology"/>
<feature type="compositionally biased region" description="Low complexity" evidence="7">
    <location>
        <begin position="42"/>
        <end position="57"/>
    </location>
</feature>
<evidence type="ECO:0000256" key="6">
    <source>
        <dbReference type="ARBA" id="ARBA00023157"/>
    </source>
</evidence>
<evidence type="ECO:0000313" key="9">
    <source>
        <dbReference type="EMBL" id="NYE50814.1"/>
    </source>
</evidence>
<dbReference type="InterPro" id="IPR036819">
    <property type="entry name" value="Subtilisin_inhibitor-like_sf"/>
</dbReference>
<comment type="subcellular location">
    <subcellularLocation>
        <location evidence="1">Secreted</location>
    </subcellularLocation>
</comment>
<comment type="similarity">
    <text evidence="2">Belongs to the protease inhibitor I16 (SSI) family.</text>
</comment>
<accession>A0A852U9M7</accession>
<protein>
    <recommendedName>
        <fullName evidence="8">Subtilisin inhibitor domain-containing protein</fullName>
    </recommendedName>
</protein>
<feature type="compositionally biased region" description="Acidic residues" evidence="7">
    <location>
        <begin position="77"/>
        <end position="91"/>
    </location>
</feature>
<dbReference type="Gene3D" id="3.30.350.10">
    <property type="entry name" value="Subtilisin inhibitor-like"/>
    <property type="match status" value="1"/>
</dbReference>
<organism evidence="9 10">
    <name type="scientific">Spinactinospora alkalitolerans</name>
    <dbReference type="NCBI Taxonomy" id="687207"/>
    <lineage>
        <taxon>Bacteria</taxon>
        <taxon>Bacillati</taxon>
        <taxon>Actinomycetota</taxon>
        <taxon>Actinomycetes</taxon>
        <taxon>Streptosporangiales</taxon>
        <taxon>Nocardiopsidaceae</taxon>
        <taxon>Spinactinospora</taxon>
    </lineage>
</organism>
<dbReference type="AlphaFoldDB" id="A0A852U9M7"/>
<dbReference type="PROSITE" id="PS00999">
    <property type="entry name" value="SSI"/>
    <property type="match status" value="1"/>
</dbReference>
<evidence type="ECO:0000313" key="10">
    <source>
        <dbReference type="Proteomes" id="UP000589036"/>
    </source>
</evidence>
<evidence type="ECO:0000256" key="2">
    <source>
        <dbReference type="ARBA" id="ARBA00010472"/>
    </source>
</evidence>
<dbReference type="SUPFAM" id="SSF55399">
    <property type="entry name" value="Subtilisin inhibitor"/>
    <property type="match status" value="1"/>
</dbReference>
<sequence>MTARVEQGMRKHIPATAPVRLAALTALGFLVVGCGGGTDQVAPADDSPAPSDSASPGSPGPDGGASPPSAAPGGGDAETELVIEVALDPDADTAQSPDDIETGTWTLTCSPVGGDHPDPEAACADLEEAGAEAFEPVPRDQPCTHIYGGPETATVTGHVGGTEIDAGLSKAGGCELNRWENLGAVLSP</sequence>
<dbReference type="PROSITE" id="PS51257">
    <property type="entry name" value="PROKAR_LIPOPROTEIN"/>
    <property type="match status" value="1"/>
</dbReference>
<dbReference type="GO" id="GO:0004867">
    <property type="term" value="F:serine-type endopeptidase inhibitor activity"/>
    <property type="evidence" value="ECO:0007669"/>
    <property type="project" value="UniProtKB-KW"/>
</dbReference>
<keyword evidence="6" id="KW-1015">Disulfide bond</keyword>
<feature type="domain" description="Subtilisin inhibitor" evidence="8">
    <location>
        <begin position="103"/>
        <end position="164"/>
    </location>
</feature>
<dbReference type="GO" id="GO:0005576">
    <property type="term" value="C:extracellular region"/>
    <property type="evidence" value="ECO:0007669"/>
    <property type="project" value="UniProtKB-SubCell"/>
</dbReference>
<dbReference type="Pfam" id="PF00720">
    <property type="entry name" value="SSI"/>
    <property type="match status" value="1"/>
</dbReference>
<evidence type="ECO:0000256" key="1">
    <source>
        <dbReference type="ARBA" id="ARBA00004613"/>
    </source>
</evidence>
<name>A0A852U9M7_9ACTN</name>
<comment type="caution">
    <text evidence="9">The sequence shown here is derived from an EMBL/GenBank/DDBJ whole genome shotgun (WGS) entry which is preliminary data.</text>
</comment>
<reference evidence="9 10" key="1">
    <citation type="submission" date="2020-07" db="EMBL/GenBank/DDBJ databases">
        <title>Sequencing the genomes of 1000 actinobacteria strains.</title>
        <authorList>
            <person name="Klenk H.-P."/>
        </authorList>
    </citation>
    <scope>NUCLEOTIDE SEQUENCE [LARGE SCALE GENOMIC DNA]</scope>
    <source>
        <strain evidence="9 10">CXB654</strain>
    </source>
</reference>